<dbReference type="EMBL" id="WIXJ01000019">
    <property type="protein sequence ID" value="MQY52762.1"/>
    <property type="molecule type" value="Genomic_DNA"/>
</dbReference>
<proteinExistence type="predicted"/>
<comment type="caution">
    <text evidence="3">The sequence shown here is derived from an EMBL/GenBank/DDBJ whole genome shotgun (WGS) entry which is preliminary data.</text>
</comment>
<evidence type="ECO:0000313" key="4">
    <source>
        <dbReference type="Proteomes" id="UP000480275"/>
    </source>
</evidence>
<dbReference type="Proteomes" id="UP000480275">
    <property type="component" value="Unassembled WGS sequence"/>
</dbReference>
<reference evidence="3 4" key="1">
    <citation type="submission" date="2019-10" db="EMBL/GenBank/DDBJ databases">
        <title>Whole-genome sequence of the purple nonsulfur photosynthetic bacterium Rhodocyclus tenuis.</title>
        <authorList>
            <person name="Kyndt J.A."/>
            <person name="Meyer T.E."/>
        </authorList>
    </citation>
    <scope>NUCLEOTIDE SEQUENCE [LARGE SCALE GENOMIC DNA]</scope>
    <source>
        <strain evidence="3 4">DSM 110</strain>
    </source>
</reference>
<protein>
    <submittedName>
        <fullName evidence="3">Heteromeric transposase endonuclease subunit TnsA</fullName>
    </submittedName>
</protein>
<evidence type="ECO:0000259" key="1">
    <source>
        <dbReference type="Pfam" id="PF08721"/>
    </source>
</evidence>
<evidence type="ECO:0000259" key="2">
    <source>
        <dbReference type="Pfam" id="PF08722"/>
    </source>
</evidence>
<dbReference type="Pfam" id="PF08721">
    <property type="entry name" value="Tn7_Tnp_TnsA_C"/>
    <property type="match status" value="1"/>
</dbReference>
<keyword evidence="3" id="KW-0540">Nuclease</keyword>
<name>A0A6L5K0V2_RHOTE</name>
<dbReference type="OrthoDB" id="881413at2"/>
<feature type="domain" description="TnsA endonuclease C-terminal" evidence="1">
    <location>
        <begin position="127"/>
        <end position="201"/>
    </location>
</feature>
<dbReference type="InterPro" id="IPR014832">
    <property type="entry name" value="TnsA_C"/>
</dbReference>
<dbReference type="InterPro" id="IPR014833">
    <property type="entry name" value="TnsA_N"/>
</dbReference>
<keyword evidence="3" id="KW-0378">Hydrolase</keyword>
<keyword evidence="3" id="KW-0255">Endonuclease</keyword>
<accession>A0A6L5K0V2</accession>
<sequence>MPVRTIPKNYRNVTGIAFSTKAVGAAQFESTLERDYLCLLEFSPEVTTFEVQPVRIQWTDNEGKARSYTPDVLVHFQPVLGRKPLLVEVKYRDDVGKNWRVLKPKLKQGVRFARAHGYRFSLVSEIEIRTPYLDNAKFLLPFLARSFPQEIINAVIVGITRQDGTTPAQLVRSLAHDECLQAEYLAATWHLLASGRIGTDMSSYLSMNSPIWGFE</sequence>
<dbReference type="Pfam" id="PF08722">
    <property type="entry name" value="Tn7_TnsA-like_N"/>
    <property type="match status" value="1"/>
</dbReference>
<dbReference type="AlphaFoldDB" id="A0A6L5K0V2"/>
<gene>
    <name evidence="3" type="ORF">GHK24_13385</name>
</gene>
<evidence type="ECO:0000313" key="3">
    <source>
        <dbReference type="EMBL" id="MQY52762.1"/>
    </source>
</evidence>
<feature type="domain" description="TnsA endonuclease N-terminal" evidence="2">
    <location>
        <begin position="43"/>
        <end position="125"/>
    </location>
</feature>
<dbReference type="GO" id="GO:0004519">
    <property type="term" value="F:endonuclease activity"/>
    <property type="evidence" value="ECO:0007669"/>
    <property type="project" value="UniProtKB-KW"/>
</dbReference>
<organism evidence="3 4">
    <name type="scientific">Rhodocyclus tenuis</name>
    <name type="common">Rhodospirillum tenue</name>
    <dbReference type="NCBI Taxonomy" id="1066"/>
    <lineage>
        <taxon>Bacteria</taxon>
        <taxon>Pseudomonadati</taxon>
        <taxon>Pseudomonadota</taxon>
        <taxon>Betaproteobacteria</taxon>
        <taxon>Rhodocyclales</taxon>
        <taxon>Rhodocyclaceae</taxon>
        <taxon>Rhodocyclus</taxon>
    </lineage>
</organism>